<gene>
    <name evidence="2" type="ORF">TSUD_215090</name>
</gene>
<sequence>MAYLVFFVMEAERNGIPIGPKAASDWFYSYPMGFKKLLVYIKEKYNNPLIYVMENGKCNNP</sequence>
<organism evidence="2 3">
    <name type="scientific">Trifolium subterraneum</name>
    <name type="common">Subterranean clover</name>
    <dbReference type="NCBI Taxonomy" id="3900"/>
    <lineage>
        <taxon>Eukaryota</taxon>
        <taxon>Viridiplantae</taxon>
        <taxon>Streptophyta</taxon>
        <taxon>Embryophyta</taxon>
        <taxon>Tracheophyta</taxon>
        <taxon>Spermatophyta</taxon>
        <taxon>Magnoliopsida</taxon>
        <taxon>eudicotyledons</taxon>
        <taxon>Gunneridae</taxon>
        <taxon>Pentapetalae</taxon>
        <taxon>rosids</taxon>
        <taxon>fabids</taxon>
        <taxon>Fabales</taxon>
        <taxon>Fabaceae</taxon>
        <taxon>Papilionoideae</taxon>
        <taxon>50 kb inversion clade</taxon>
        <taxon>NPAAA clade</taxon>
        <taxon>Hologalegina</taxon>
        <taxon>IRL clade</taxon>
        <taxon>Trifolieae</taxon>
        <taxon>Trifolium</taxon>
    </lineage>
</organism>
<dbReference type="InterPro" id="IPR017853">
    <property type="entry name" value="GH"/>
</dbReference>
<dbReference type="InterPro" id="IPR001360">
    <property type="entry name" value="Glyco_hydro_1"/>
</dbReference>
<dbReference type="EMBL" id="DF973466">
    <property type="protein sequence ID" value="GAU31708.1"/>
    <property type="molecule type" value="Genomic_DNA"/>
</dbReference>
<dbReference type="OrthoDB" id="65569at2759"/>
<keyword evidence="3" id="KW-1185">Reference proteome</keyword>
<comment type="similarity">
    <text evidence="1">Belongs to the glycosyl hydrolase 1 family.</text>
</comment>
<dbReference type="Pfam" id="PF00232">
    <property type="entry name" value="Glyco_hydro_1"/>
    <property type="match status" value="1"/>
</dbReference>
<evidence type="ECO:0000313" key="3">
    <source>
        <dbReference type="Proteomes" id="UP000242715"/>
    </source>
</evidence>
<evidence type="ECO:0000256" key="1">
    <source>
        <dbReference type="ARBA" id="ARBA00010838"/>
    </source>
</evidence>
<proteinExistence type="inferred from homology"/>
<name>A0A2Z6MI43_TRISU</name>
<protein>
    <recommendedName>
        <fullName evidence="4">Beta-glucosidase</fullName>
    </recommendedName>
</protein>
<evidence type="ECO:0000313" key="2">
    <source>
        <dbReference type="EMBL" id="GAU31708.1"/>
    </source>
</evidence>
<dbReference type="GO" id="GO:0004553">
    <property type="term" value="F:hydrolase activity, hydrolyzing O-glycosyl compounds"/>
    <property type="evidence" value="ECO:0007669"/>
    <property type="project" value="InterPro"/>
</dbReference>
<dbReference type="SUPFAM" id="SSF51445">
    <property type="entry name" value="(Trans)glycosidases"/>
    <property type="match status" value="1"/>
</dbReference>
<dbReference type="Gene3D" id="3.20.20.80">
    <property type="entry name" value="Glycosidases"/>
    <property type="match status" value="1"/>
</dbReference>
<dbReference type="AlphaFoldDB" id="A0A2Z6MI43"/>
<dbReference type="GO" id="GO:0005975">
    <property type="term" value="P:carbohydrate metabolic process"/>
    <property type="evidence" value="ECO:0007669"/>
    <property type="project" value="InterPro"/>
</dbReference>
<accession>A0A2Z6MI43</accession>
<evidence type="ECO:0008006" key="4">
    <source>
        <dbReference type="Google" id="ProtNLM"/>
    </source>
</evidence>
<dbReference type="Proteomes" id="UP000242715">
    <property type="component" value="Unassembled WGS sequence"/>
</dbReference>
<reference evidence="3" key="1">
    <citation type="journal article" date="2017" name="Front. Plant Sci.">
        <title>Climate Clever Clovers: New Paradigm to Reduce the Environmental Footprint of Ruminants by Breeding Low Methanogenic Forages Utilizing Haplotype Variation.</title>
        <authorList>
            <person name="Kaur P."/>
            <person name="Appels R."/>
            <person name="Bayer P.E."/>
            <person name="Keeble-Gagnere G."/>
            <person name="Wang J."/>
            <person name="Hirakawa H."/>
            <person name="Shirasawa K."/>
            <person name="Vercoe P."/>
            <person name="Stefanova K."/>
            <person name="Durmic Z."/>
            <person name="Nichols P."/>
            <person name="Revell C."/>
            <person name="Isobe S.N."/>
            <person name="Edwards D."/>
            <person name="Erskine W."/>
        </authorList>
    </citation>
    <scope>NUCLEOTIDE SEQUENCE [LARGE SCALE GENOMIC DNA]</scope>
    <source>
        <strain evidence="3">cv. Daliak</strain>
    </source>
</reference>